<evidence type="ECO:0000256" key="1">
    <source>
        <dbReference type="SAM" id="MobiDB-lite"/>
    </source>
</evidence>
<sequence>MVVEHPHPFGLDGGSQDKGSHLVAGRAAPRAIEGKNVRDVEVYCSRCGSADTEVKDCLCTVKHGRCLRCDKGFQAAPCPNCGSYRVEGSDGVSGSRFAVLPATVSCMNCHSAITARDPGLEGTGER</sequence>
<evidence type="ECO:0000313" key="3">
    <source>
        <dbReference type="Proteomes" id="UP001221150"/>
    </source>
</evidence>
<dbReference type="EMBL" id="JARJBB010000037">
    <property type="protein sequence ID" value="MDF3303025.1"/>
    <property type="molecule type" value="Genomic_DNA"/>
</dbReference>
<reference evidence="2 3" key="1">
    <citation type="submission" date="2023-03" db="EMBL/GenBank/DDBJ databases">
        <title>Draft genome sequence of Streptomyces sp. K1PA1 isolated from peat swamp forest in Thailand.</title>
        <authorList>
            <person name="Klaysubun C."/>
            <person name="Duangmal K."/>
        </authorList>
    </citation>
    <scope>NUCLEOTIDE SEQUENCE [LARGE SCALE GENOMIC DNA]</scope>
    <source>
        <strain evidence="2 3">K1PA1</strain>
    </source>
</reference>
<name>A0ABT6AEE3_9ACTN</name>
<evidence type="ECO:0000313" key="2">
    <source>
        <dbReference type="EMBL" id="MDF3303025.1"/>
    </source>
</evidence>
<proteinExistence type="predicted"/>
<organism evidence="2 3">
    <name type="scientific">Streptomyces tropicalis</name>
    <dbReference type="NCBI Taxonomy" id="3034234"/>
    <lineage>
        <taxon>Bacteria</taxon>
        <taxon>Bacillati</taxon>
        <taxon>Actinomycetota</taxon>
        <taxon>Actinomycetes</taxon>
        <taxon>Kitasatosporales</taxon>
        <taxon>Streptomycetaceae</taxon>
        <taxon>Streptomyces</taxon>
    </lineage>
</organism>
<comment type="caution">
    <text evidence="2">The sequence shown here is derived from an EMBL/GenBank/DDBJ whole genome shotgun (WGS) entry which is preliminary data.</text>
</comment>
<dbReference type="Proteomes" id="UP001221150">
    <property type="component" value="Unassembled WGS sequence"/>
</dbReference>
<feature type="region of interest" description="Disordered" evidence="1">
    <location>
        <begin position="1"/>
        <end position="26"/>
    </location>
</feature>
<gene>
    <name evidence="2" type="ORF">P3H78_31320</name>
</gene>
<dbReference type="RefSeq" id="WP_276112576.1">
    <property type="nucleotide sequence ID" value="NZ_JARJBB010000037.1"/>
</dbReference>
<evidence type="ECO:0008006" key="4">
    <source>
        <dbReference type="Google" id="ProtNLM"/>
    </source>
</evidence>
<accession>A0ABT6AEE3</accession>
<protein>
    <recommendedName>
        <fullName evidence="4">RING-type domain-containing protein</fullName>
    </recommendedName>
</protein>
<keyword evidence="3" id="KW-1185">Reference proteome</keyword>